<organism evidence="1 2">
    <name type="scientific">Terrihabitans soli</name>
    <dbReference type="NCBI Taxonomy" id="708113"/>
    <lineage>
        <taxon>Bacteria</taxon>
        <taxon>Pseudomonadati</taxon>
        <taxon>Pseudomonadota</taxon>
        <taxon>Alphaproteobacteria</taxon>
        <taxon>Hyphomicrobiales</taxon>
        <taxon>Terrihabitans</taxon>
    </lineage>
</organism>
<evidence type="ECO:0008006" key="3">
    <source>
        <dbReference type="Google" id="ProtNLM"/>
    </source>
</evidence>
<proteinExistence type="predicted"/>
<sequence>MAFDAAATAARIVAGAELIGSGFPRDLVQIAPLSLPVSIVVRSGLTTAAVEETLAAATGRSSNMLKPRRLRGCLAAHRGFGMIFLDEDDPRLMRFALAHELAHFAGHYVVRRELTIARLGTSIIDVLDGVRAPTAQERLAGILTGCHLGAFADVIAREDGIPLTATAEVMEYEADEAAFLALAPIGIVIAKTHEREGQVNRAAVTACLIDEFGLSAGDADRHAPRVVNAVGRARPSFIEQLRKAASKIEPERHM</sequence>
<gene>
    <name evidence="1" type="ORF">IZ6_13010</name>
</gene>
<evidence type="ECO:0000313" key="2">
    <source>
        <dbReference type="Proteomes" id="UP000515317"/>
    </source>
</evidence>
<reference evidence="1 2" key="1">
    <citation type="submission" date="2020-08" db="EMBL/GenBank/DDBJ databases">
        <title>Genome sequence of Rhizobiales bacterium strain IZ6.</title>
        <authorList>
            <person name="Nakai R."/>
            <person name="Naganuma T."/>
        </authorList>
    </citation>
    <scope>NUCLEOTIDE SEQUENCE [LARGE SCALE GENOMIC DNA]</scope>
    <source>
        <strain evidence="1 2">IZ6</strain>
    </source>
</reference>
<accession>A0A6S6QMG7</accession>
<dbReference type="KEGG" id="tso:IZ6_13010"/>
<dbReference type="EMBL" id="AP023361">
    <property type="protein sequence ID" value="BCJ90566.1"/>
    <property type="molecule type" value="Genomic_DNA"/>
</dbReference>
<dbReference type="RefSeq" id="WP_222877189.1">
    <property type="nucleotide sequence ID" value="NZ_AP023361.1"/>
</dbReference>
<dbReference type="Proteomes" id="UP000515317">
    <property type="component" value="Chromosome"/>
</dbReference>
<protein>
    <recommendedName>
        <fullName evidence="3">ImmA/IrrE family metallo-endopeptidase</fullName>
    </recommendedName>
</protein>
<evidence type="ECO:0000313" key="1">
    <source>
        <dbReference type="EMBL" id="BCJ90566.1"/>
    </source>
</evidence>
<name>A0A6S6QMG7_9HYPH</name>
<dbReference type="AlphaFoldDB" id="A0A6S6QMG7"/>
<keyword evidence="2" id="KW-1185">Reference proteome</keyword>